<dbReference type="Proteomes" id="UP000298416">
    <property type="component" value="Unassembled WGS sequence"/>
</dbReference>
<reference evidence="6" key="1">
    <citation type="submission" date="2018-01" db="EMBL/GenBank/DDBJ databases">
        <authorList>
            <person name="Mao J.F."/>
        </authorList>
    </citation>
    <scope>NUCLEOTIDE SEQUENCE</scope>
    <source>
        <strain evidence="6">Huo1</strain>
        <tissue evidence="6">Leaf</tissue>
    </source>
</reference>
<dbReference type="PRINTS" id="PR00503">
    <property type="entry name" value="BROMODOMAIN"/>
</dbReference>
<proteinExistence type="predicted"/>
<keyword evidence="7" id="KW-1185">Reference proteome</keyword>
<feature type="region of interest" description="Disordered" evidence="4">
    <location>
        <begin position="42"/>
        <end position="81"/>
    </location>
</feature>
<evidence type="ECO:0000313" key="6">
    <source>
        <dbReference type="EMBL" id="KAG6383605.1"/>
    </source>
</evidence>
<dbReference type="EMBL" id="PNBA02000489">
    <property type="protein sequence ID" value="KAG6383605.1"/>
    <property type="molecule type" value="Genomic_DNA"/>
</dbReference>
<dbReference type="PANTHER" id="PTHR46136">
    <property type="entry name" value="TRANSCRIPTION FACTOR GTE8"/>
    <property type="match status" value="1"/>
</dbReference>
<feature type="compositionally biased region" description="Basic and acidic residues" evidence="4">
    <location>
        <begin position="70"/>
        <end position="81"/>
    </location>
</feature>
<feature type="region of interest" description="Disordered" evidence="4">
    <location>
        <begin position="96"/>
        <end position="119"/>
    </location>
</feature>
<feature type="coiled-coil region" evidence="3">
    <location>
        <begin position="436"/>
        <end position="476"/>
    </location>
</feature>
<organism evidence="6">
    <name type="scientific">Salvia splendens</name>
    <name type="common">Scarlet sage</name>
    <dbReference type="NCBI Taxonomy" id="180675"/>
    <lineage>
        <taxon>Eukaryota</taxon>
        <taxon>Viridiplantae</taxon>
        <taxon>Streptophyta</taxon>
        <taxon>Embryophyta</taxon>
        <taxon>Tracheophyta</taxon>
        <taxon>Spermatophyta</taxon>
        <taxon>Magnoliopsida</taxon>
        <taxon>eudicotyledons</taxon>
        <taxon>Gunneridae</taxon>
        <taxon>Pentapetalae</taxon>
        <taxon>asterids</taxon>
        <taxon>lamiids</taxon>
        <taxon>Lamiales</taxon>
        <taxon>Lamiaceae</taxon>
        <taxon>Nepetoideae</taxon>
        <taxon>Mentheae</taxon>
        <taxon>Salviinae</taxon>
        <taxon>Salvia</taxon>
        <taxon>Salvia subgen. Calosphace</taxon>
        <taxon>core Calosphace</taxon>
    </lineage>
</organism>
<dbReference type="Gene3D" id="1.20.920.10">
    <property type="entry name" value="Bromodomain-like"/>
    <property type="match status" value="1"/>
</dbReference>
<evidence type="ECO:0000256" key="1">
    <source>
        <dbReference type="ARBA" id="ARBA00023117"/>
    </source>
</evidence>
<keyword evidence="1 2" id="KW-0103">Bromodomain</keyword>
<dbReference type="SMART" id="SM00297">
    <property type="entry name" value="BROMO"/>
    <property type="match status" value="1"/>
</dbReference>
<evidence type="ECO:0000313" key="7">
    <source>
        <dbReference type="Proteomes" id="UP000298416"/>
    </source>
</evidence>
<dbReference type="AlphaFoldDB" id="A0A8X8VWD4"/>
<accession>A0A8X8VWD4</accession>
<feature type="domain" description="Bromo" evidence="5">
    <location>
        <begin position="157"/>
        <end position="229"/>
    </location>
</feature>
<name>A0A8X8VWD4_SALSN</name>
<gene>
    <name evidence="6" type="ORF">SASPL_156630</name>
</gene>
<sequence>MSCYPMQFPHTVAENKTGLSSLKFKVTTKGIWNVVEDKLREGTDGPHMRPAENVMVKPSTPVKSGKRRPERSLDGQRSKKQKMDILKVKCEGTNRQRTRVSVGVGKPPEANVPSKPSMLVNFGKQRPAISSDDQRWKKQKMDSNLKLECTKILKALMSHSLARAFNEPVNPVKLKIPDYFEIIKNPMDLGTIKRKLEKNMYSGAKEFAADVLLTFENAISYNPPSHQVHCWAEILDGYFRMRWKSVDARLKHTNKSYENTRKVLENNHQILKPVGQMKAPVPEKLGNSRRISLEEKQKCRSGLVQAKPGKTALIGCSSLSRTADKVHCSERASASANLGQLIDSKPDCDVKCTSTSLANSSVLGSDGCRVVPNEEKSPCSTSATTTESGEGKLYCWIADVQMSPKKALRIAMLKSRFADTIFKATHPTPVDHDENSDLSRMQQEKLRLEIEQLKEKTRVEAEIKAAEAAFRRKELDDLRMCRERERKAARMALEKIQKTVEIYSPPSLLKDMDILFGRYPNLKYLQRIGLYLKEEYAEEDDEDEDVNIQNSESLKGSGLYLKEKYLEKADAEEGEIL</sequence>
<protein>
    <recommendedName>
        <fullName evidence="5">Bromo domain-containing protein</fullName>
    </recommendedName>
</protein>
<reference evidence="6" key="2">
    <citation type="submission" date="2020-08" db="EMBL/GenBank/DDBJ databases">
        <title>Plant Genome Project.</title>
        <authorList>
            <person name="Zhang R.-G."/>
        </authorList>
    </citation>
    <scope>NUCLEOTIDE SEQUENCE</scope>
    <source>
        <strain evidence="6">Huo1</strain>
        <tissue evidence="6">Leaf</tissue>
    </source>
</reference>
<dbReference type="Pfam" id="PF00439">
    <property type="entry name" value="Bromodomain"/>
    <property type="match status" value="1"/>
</dbReference>
<dbReference type="InterPro" id="IPR052442">
    <property type="entry name" value="Env_Response_Regulator"/>
</dbReference>
<evidence type="ECO:0000256" key="2">
    <source>
        <dbReference type="PROSITE-ProRule" id="PRU00035"/>
    </source>
</evidence>
<dbReference type="PANTHER" id="PTHR46136:SF19">
    <property type="entry name" value="TRANSCRIPTION FACTOR GTE12"/>
    <property type="match status" value="1"/>
</dbReference>
<dbReference type="InterPro" id="IPR001487">
    <property type="entry name" value="Bromodomain"/>
</dbReference>
<evidence type="ECO:0000256" key="3">
    <source>
        <dbReference type="SAM" id="Coils"/>
    </source>
</evidence>
<dbReference type="SUPFAM" id="SSF47370">
    <property type="entry name" value="Bromodomain"/>
    <property type="match status" value="1"/>
</dbReference>
<dbReference type="InterPro" id="IPR036427">
    <property type="entry name" value="Bromodomain-like_sf"/>
</dbReference>
<evidence type="ECO:0000259" key="5">
    <source>
        <dbReference type="PROSITE" id="PS50014"/>
    </source>
</evidence>
<keyword evidence="3" id="KW-0175">Coiled coil</keyword>
<evidence type="ECO:0000256" key="4">
    <source>
        <dbReference type="SAM" id="MobiDB-lite"/>
    </source>
</evidence>
<dbReference type="PROSITE" id="PS50014">
    <property type="entry name" value="BROMODOMAIN_2"/>
    <property type="match status" value="1"/>
</dbReference>
<comment type="caution">
    <text evidence="6">The sequence shown here is derived from an EMBL/GenBank/DDBJ whole genome shotgun (WGS) entry which is preliminary data.</text>
</comment>